<comment type="caution">
    <text evidence="2">The sequence shown here is derived from an EMBL/GenBank/DDBJ whole genome shotgun (WGS) entry which is preliminary data.</text>
</comment>
<feature type="compositionally biased region" description="Polar residues" evidence="1">
    <location>
        <begin position="92"/>
        <end position="111"/>
    </location>
</feature>
<keyword evidence="3" id="KW-1185">Reference proteome</keyword>
<sequence length="397" mass="44163">MSRCFPYPPPGYYRNGATHNALIESIKLQKETNKTKSDRKKEKKEKKDKEKRHKEKRNNKDSYTVLQNSAYCTAAQINASTELLEKSDLTQEHGQPVNQHQPSYSSDSTENSNKRKRDDHSSITDNSSGHGSFKIRLMKKQKGSDSSSVVADVRSNTNSSLSSFTPDRVLVSCIGKSGVSATSGRENRTQTQTKLNLVSKGTTIGDLNRVHFGRIQSASSSAKPFLQSTRPQQQVLPRIHLEHEAPSSFVSTNVNEQGLHFARQQQLATCYRGVSNLVTNKTSTSDAGRTSINEVSMPVNGGLTKQKEDPQKVGPSRSEKKMLKKQAKYEKLIGSWLPPVFQADVPDDDWLSCSKNSRSSILKGEVETCRESVASWQPCARFLAEADIHALPYTVPF</sequence>
<organism evidence="2 3">
    <name type="scientific">Ambrosia artemisiifolia</name>
    <name type="common">Common ragweed</name>
    <dbReference type="NCBI Taxonomy" id="4212"/>
    <lineage>
        <taxon>Eukaryota</taxon>
        <taxon>Viridiplantae</taxon>
        <taxon>Streptophyta</taxon>
        <taxon>Embryophyta</taxon>
        <taxon>Tracheophyta</taxon>
        <taxon>Spermatophyta</taxon>
        <taxon>Magnoliopsida</taxon>
        <taxon>eudicotyledons</taxon>
        <taxon>Gunneridae</taxon>
        <taxon>Pentapetalae</taxon>
        <taxon>asterids</taxon>
        <taxon>campanulids</taxon>
        <taxon>Asterales</taxon>
        <taxon>Asteraceae</taxon>
        <taxon>Asteroideae</taxon>
        <taxon>Heliantheae alliance</taxon>
        <taxon>Heliantheae</taxon>
        <taxon>Ambrosia</taxon>
    </lineage>
</organism>
<protein>
    <submittedName>
        <fullName evidence="2">Uncharacterized protein</fullName>
    </submittedName>
</protein>
<dbReference type="PANTHER" id="PTHR34660:SF7">
    <property type="entry name" value="DNA LIGASE-LIKE PROTEIN"/>
    <property type="match status" value="1"/>
</dbReference>
<feature type="compositionally biased region" description="Basic and acidic residues" evidence="1">
    <location>
        <begin position="112"/>
        <end position="122"/>
    </location>
</feature>
<evidence type="ECO:0000313" key="2">
    <source>
        <dbReference type="EMBL" id="KAI7751436.1"/>
    </source>
</evidence>
<feature type="region of interest" description="Disordered" evidence="1">
    <location>
        <begin position="282"/>
        <end position="321"/>
    </location>
</feature>
<dbReference type="Proteomes" id="UP001206925">
    <property type="component" value="Unassembled WGS sequence"/>
</dbReference>
<accession>A0AAD5GT29</accession>
<name>A0AAD5GT29_AMBAR</name>
<evidence type="ECO:0000256" key="1">
    <source>
        <dbReference type="SAM" id="MobiDB-lite"/>
    </source>
</evidence>
<feature type="compositionally biased region" description="Low complexity" evidence="1">
    <location>
        <begin position="144"/>
        <end position="155"/>
    </location>
</feature>
<proteinExistence type="predicted"/>
<evidence type="ECO:0000313" key="3">
    <source>
        <dbReference type="Proteomes" id="UP001206925"/>
    </source>
</evidence>
<feature type="region of interest" description="Disordered" evidence="1">
    <location>
        <begin position="24"/>
        <end position="63"/>
    </location>
</feature>
<reference evidence="2" key="1">
    <citation type="submission" date="2022-06" db="EMBL/GenBank/DDBJ databases">
        <title>Uncovering the hologenomic basis of an extraordinary plant invasion.</title>
        <authorList>
            <person name="Bieker V.C."/>
            <person name="Martin M.D."/>
            <person name="Gilbert T."/>
            <person name="Hodgins K."/>
            <person name="Battlay P."/>
            <person name="Petersen B."/>
            <person name="Wilson J."/>
        </authorList>
    </citation>
    <scope>NUCLEOTIDE SEQUENCE</scope>
    <source>
        <strain evidence="2">AA19_3_7</strain>
        <tissue evidence="2">Leaf</tissue>
    </source>
</reference>
<feature type="compositionally biased region" description="Polar residues" evidence="1">
    <location>
        <begin position="282"/>
        <end position="294"/>
    </location>
</feature>
<feature type="region of interest" description="Disordered" evidence="1">
    <location>
        <begin position="89"/>
        <end position="161"/>
    </location>
</feature>
<dbReference type="EMBL" id="JAMZMK010005914">
    <property type="protein sequence ID" value="KAI7751436.1"/>
    <property type="molecule type" value="Genomic_DNA"/>
</dbReference>
<gene>
    <name evidence="2" type="ORF">M8C21_029002</name>
</gene>
<dbReference type="AlphaFoldDB" id="A0AAD5GT29"/>
<feature type="compositionally biased region" description="Basic and acidic residues" evidence="1">
    <location>
        <begin position="27"/>
        <end position="48"/>
    </location>
</feature>
<dbReference type="PANTHER" id="PTHR34660">
    <property type="entry name" value="MYB-LIKE PROTEIN X"/>
    <property type="match status" value="1"/>
</dbReference>
<feature type="compositionally biased region" description="Basic and acidic residues" evidence="1">
    <location>
        <begin position="305"/>
        <end position="321"/>
    </location>
</feature>